<reference evidence="2 3" key="1">
    <citation type="journal article" date="2012" name="PLoS Pathog.">
        <title>Diverse lifestyles and strategies of plant pathogenesis encoded in the genomes of eighteen Dothideomycetes fungi.</title>
        <authorList>
            <person name="Ohm R.A."/>
            <person name="Feau N."/>
            <person name="Henrissat B."/>
            <person name="Schoch C.L."/>
            <person name="Horwitz B.A."/>
            <person name="Barry K.W."/>
            <person name="Condon B.J."/>
            <person name="Copeland A.C."/>
            <person name="Dhillon B."/>
            <person name="Glaser F."/>
            <person name="Hesse C.N."/>
            <person name="Kosti I."/>
            <person name="LaButti K."/>
            <person name="Lindquist E.A."/>
            <person name="Lucas S."/>
            <person name="Salamov A.A."/>
            <person name="Bradshaw R.E."/>
            <person name="Ciuffetti L."/>
            <person name="Hamelin R.C."/>
            <person name="Kema G.H.J."/>
            <person name="Lawrence C."/>
            <person name="Scott J.A."/>
            <person name="Spatafora J.W."/>
            <person name="Turgeon B.G."/>
            <person name="de Wit P.J.G.M."/>
            <person name="Zhong S."/>
            <person name="Goodwin S.B."/>
            <person name="Grigoriev I.V."/>
        </authorList>
    </citation>
    <scope>NUCLEOTIDE SEQUENCE [LARGE SCALE GENOMIC DNA]</scope>
    <source>
        <strain evidence="2 3">UAMH 10762</strain>
    </source>
</reference>
<name>M2NN25_BAUPA</name>
<feature type="compositionally biased region" description="Basic and acidic residues" evidence="1">
    <location>
        <begin position="237"/>
        <end position="248"/>
    </location>
</feature>
<dbReference type="HOGENOM" id="CLU_004543_0_0_1"/>
<feature type="compositionally biased region" description="Polar residues" evidence="1">
    <location>
        <begin position="282"/>
        <end position="309"/>
    </location>
</feature>
<dbReference type="InterPro" id="IPR045342">
    <property type="entry name" value="Etd1"/>
</dbReference>
<feature type="compositionally biased region" description="Basic and acidic residues" evidence="1">
    <location>
        <begin position="265"/>
        <end position="276"/>
    </location>
</feature>
<accession>M2NN25</accession>
<dbReference type="Pfam" id="PF20162">
    <property type="entry name" value="Etd1"/>
    <property type="match status" value="1"/>
</dbReference>
<dbReference type="RefSeq" id="XP_007672104.1">
    <property type="nucleotide sequence ID" value="XM_007673914.1"/>
</dbReference>
<dbReference type="GeneID" id="19115977"/>
<feature type="compositionally biased region" description="Polar residues" evidence="1">
    <location>
        <begin position="47"/>
        <end position="57"/>
    </location>
</feature>
<feature type="region of interest" description="Disordered" evidence="1">
    <location>
        <begin position="183"/>
        <end position="494"/>
    </location>
</feature>
<proteinExistence type="predicted"/>
<dbReference type="EMBL" id="KB445550">
    <property type="protein sequence ID" value="EMD00920.1"/>
    <property type="molecule type" value="Genomic_DNA"/>
</dbReference>
<evidence type="ECO:0000313" key="3">
    <source>
        <dbReference type="Proteomes" id="UP000011761"/>
    </source>
</evidence>
<gene>
    <name evidence="2" type="ORF">BAUCODRAFT_62174</name>
</gene>
<protein>
    <submittedName>
        <fullName evidence="2">Uncharacterized protein</fullName>
    </submittedName>
</protein>
<dbReference type="GO" id="GO:1902412">
    <property type="term" value="P:regulation of mitotic cytokinesis"/>
    <property type="evidence" value="ECO:0007669"/>
    <property type="project" value="InterPro"/>
</dbReference>
<feature type="compositionally biased region" description="Low complexity" evidence="1">
    <location>
        <begin position="220"/>
        <end position="236"/>
    </location>
</feature>
<dbReference type="OrthoDB" id="5346713at2759"/>
<dbReference type="Proteomes" id="UP000011761">
    <property type="component" value="Unassembled WGS sequence"/>
</dbReference>
<feature type="compositionally biased region" description="Polar residues" evidence="1">
    <location>
        <begin position="365"/>
        <end position="374"/>
    </location>
</feature>
<feature type="compositionally biased region" description="Polar residues" evidence="1">
    <location>
        <begin position="534"/>
        <end position="545"/>
    </location>
</feature>
<evidence type="ECO:0000256" key="1">
    <source>
        <dbReference type="SAM" id="MobiDB-lite"/>
    </source>
</evidence>
<feature type="compositionally biased region" description="Polar residues" evidence="1">
    <location>
        <begin position="251"/>
        <end position="264"/>
    </location>
</feature>
<sequence length="925" mass="100627">MLPEQTPSPQAPNKLVKRASSVHSAGASPVLLPGSKIPRAVFRRPATSHQRSATLVESSLDRHQTLSTPSHHNGGVHGSPWRQYFTSKVARDESVVGRRRSSSSIPNPVRRVYPDRKYTPVLVSTHELLGPLGIKTDHGRGARMAPGESVASLAIAPSAASSPLPVPTTDFAGSVAPRRSFSIGDLLSSGPQPLWKRPTPSKRRPLASKTNRKPKSRVTSAPSTSMGSTFSSSASQESERPTKRRDLTDPQAIQRSIYTSSSDGRSAETQHREIDLHLGSPTPLSLQLPSTGTTLGTQRSHATTPSPSAQRRLPSADLWSSVARQAHASSTQSEITSTPGSDSEPRSAGGYSTDYQNEHAFDSYPTRTTRSSSGKRGPPIDTIFDESPPNLSSGRSTKLRDFLNEGRAQGSERSGRYRHSTIEEEGSVTSTPIQSGRDKNVTSTPSARPGTQLIFTSSPPTMPDPDEIDWDAPEDRSVQQPGLGIQAPANGLTSTKTLPFRLGALSRAGNLSSVHSTPNRHSNGGDKANPFDWSEQQPSPSNHDQSPPRPRTVHGKKDDTRGSRANGRRPPSGMHARSHSVPVVPEAGGKRSVAASKFGTWGVGSKAVTEDWNEDFDFEDTIPSLPEQDAYDDRRIDSGHEMFVPKSIREQQHNVVANIEMLREWGLLIEELKDLRLRAVAVGMLNGPHAQAWQEVDAMIELADQESEELTLQPRRSPPSSPGFDYDAFEDTTPSLEESDSVRSASFILPEPLLEREVQATALTTDPSPNATEHPYTARPRKDSEAVARLVIEALQTKRSVSDSSTLKPVLPSKKVPFDTATLRHIVPYVNGLKRKVKDALRETEGLYSSPRRRSPPDDSGAAPRKPEVDPPFHSIFKHPRSGSPTGPRKSRRDDMITDNDGFEVVFGEGQADLADRFSRLGLPS</sequence>
<feature type="compositionally biased region" description="Polar residues" evidence="1">
    <location>
        <begin position="327"/>
        <end position="341"/>
    </location>
</feature>
<dbReference type="OMA" id="NDTRIFS"/>
<feature type="region of interest" description="Disordered" evidence="1">
    <location>
        <begin position="706"/>
        <end position="743"/>
    </location>
</feature>
<dbReference type="AlphaFoldDB" id="M2NN25"/>
<feature type="compositionally biased region" description="Basic residues" evidence="1">
    <location>
        <begin position="199"/>
        <end position="216"/>
    </location>
</feature>
<evidence type="ECO:0000313" key="2">
    <source>
        <dbReference type="EMBL" id="EMD00920.1"/>
    </source>
</evidence>
<organism evidence="2 3">
    <name type="scientific">Baudoinia panamericana (strain UAMH 10762)</name>
    <name type="common">Angels' share fungus</name>
    <name type="synonym">Baudoinia compniacensis (strain UAMH 10762)</name>
    <dbReference type="NCBI Taxonomy" id="717646"/>
    <lineage>
        <taxon>Eukaryota</taxon>
        <taxon>Fungi</taxon>
        <taxon>Dikarya</taxon>
        <taxon>Ascomycota</taxon>
        <taxon>Pezizomycotina</taxon>
        <taxon>Dothideomycetes</taxon>
        <taxon>Dothideomycetidae</taxon>
        <taxon>Mycosphaerellales</taxon>
        <taxon>Teratosphaeriaceae</taxon>
        <taxon>Baudoinia</taxon>
    </lineage>
</organism>
<feature type="region of interest" description="Disordered" evidence="1">
    <location>
        <begin position="842"/>
        <end position="897"/>
    </location>
</feature>
<dbReference type="KEGG" id="bcom:BAUCODRAFT_62174"/>
<feature type="region of interest" description="Disordered" evidence="1">
    <location>
        <begin position="511"/>
        <end position="590"/>
    </location>
</feature>
<dbReference type="eggNOG" id="ENOG502S8CY">
    <property type="taxonomic scope" value="Eukaryota"/>
</dbReference>
<feature type="region of interest" description="Disordered" evidence="1">
    <location>
        <begin position="1"/>
        <end position="81"/>
    </location>
</feature>
<feature type="compositionally biased region" description="Polar residues" evidence="1">
    <location>
        <begin position="511"/>
        <end position="522"/>
    </location>
</feature>
<dbReference type="GO" id="GO:0005096">
    <property type="term" value="F:GTPase activator activity"/>
    <property type="evidence" value="ECO:0007669"/>
    <property type="project" value="InterPro"/>
</dbReference>
<keyword evidence="3" id="KW-1185">Reference proteome</keyword>